<feature type="compositionally biased region" description="Pro residues" evidence="1">
    <location>
        <begin position="176"/>
        <end position="185"/>
    </location>
</feature>
<proteinExistence type="predicted"/>
<protein>
    <submittedName>
        <fullName evidence="2">Uncharacterized protein</fullName>
    </submittedName>
</protein>
<sequence length="234" mass="24835">MARPLLGPPAYFVFLRPHVCYEKLPLLDESVAAHLCPPTAIGWKAKASHPSKPCRTTSALAGRAYASAGQAASALHSMAVLQVFQAKLLTEMDKSALDPATLTELQSTTDLALRATKATAQVPFLDAPVSPTGLFGPAVEGCFAERFSAAQKMSQAMRHSLPKRSSSAAAYDRPKSTPPQQPVKPAPAAAAAASAQPAKPKPRQRSRSARRYPFPKRQGPRPKLVLDPAPPPSS</sequence>
<evidence type="ECO:0000256" key="1">
    <source>
        <dbReference type="SAM" id="MobiDB-lite"/>
    </source>
</evidence>
<dbReference type="AlphaFoldDB" id="A0ABD0MUV6"/>
<feature type="region of interest" description="Disordered" evidence="1">
    <location>
        <begin position="154"/>
        <end position="234"/>
    </location>
</feature>
<name>A0ABD0MUV6_CIRMR</name>
<reference evidence="2 3" key="1">
    <citation type="submission" date="2024-05" db="EMBL/GenBank/DDBJ databases">
        <title>Genome sequencing and assembly of Indian major carp, Cirrhinus mrigala (Hamilton, 1822).</title>
        <authorList>
            <person name="Mohindra V."/>
            <person name="Chowdhury L.M."/>
            <person name="Lal K."/>
            <person name="Jena J.K."/>
        </authorList>
    </citation>
    <scope>NUCLEOTIDE SEQUENCE [LARGE SCALE GENOMIC DNA]</scope>
    <source>
        <strain evidence="2">CM1030</strain>
        <tissue evidence="2">Blood</tissue>
    </source>
</reference>
<keyword evidence="3" id="KW-1185">Reference proteome</keyword>
<evidence type="ECO:0000313" key="2">
    <source>
        <dbReference type="EMBL" id="KAL0152775.1"/>
    </source>
</evidence>
<gene>
    <name evidence="2" type="ORF">M9458_052498</name>
</gene>
<organism evidence="2 3">
    <name type="scientific">Cirrhinus mrigala</name>
    <name type="common">Mrigala</name>
    <dbReference type="NCBI Taxonomy" id="683832"/>
    <lineage>
        <taxon>Eukaryota</taxon>
        <taxon>Metazoa</taxon>
        <taxon>Chordata</taxon>
        <taxon>Craniata</taxon>
        <taxon>Vertebrata</taxon>
        <taxon>Euteleostomi</taxon>
        <taxon>Actinopterygii</taxon>
        <taxon>Neopterygii</taxon>
        <taxon>Teleostei</taxon>
        <taxon>Ostariophysi</taxon>
        <taxon>Cypriniformes</taxon>
        <taxon>Cyprinidae</taxon>
        <taxon>Labeoninae</taxon>
        <taxon>Labeonini</taxon>
        <taxon>Cirrhinus</taxon>
    </lineage>
</organism>
<comment type="caution">
    <text evidence="2">The sequence shown here is derived from an EMBL/GenBank/DDBJ whole genome shotgun (WGS) entry which is preliminary data.</text>
</comment>
<evidence type="ECO:0000313" key="3">
    <source>
        <dbReference type="Proteomes" id="UP001529510"/>
    </source>
</evidence>
<feature type="compositionally biased region" description="Basic residues" evidence="1">
    <location>
        <begin position="200"/>
        <end position="220"/>
    </location>
</feature>
<dbReference type="Proteomes" id="UP001529510">
    <property type="component" value="Unassembled WGS sequence"/>
</dbReference>
<feature type="compositionally biased region" description="Low complexity" evidence="1">
    <location>
        <begin position="186"/>
        <end position="198"/>
    </location>
</feature>
<accession>A0ABD0MUV6</accession>
<dbReference type="EMBL" id="JAMKFB020000189">
    <property type="protein sequence ID" value="KAL0152775.1"/>
    <property type="molecule type" value="Genomic_DNA"/>
</dbReference>